<accession>A0A1H6A080</accession>
<dbReference type="AlphaFoldDB" id="A0A1H6A080"/>
<organism evidence="1 2">
    <name type="scientific">Sphingobacterium lactis</name>
    <dbReference type="NCBI Taxonomy" id="797291"/>
    <lineage>
        <taxon>Bacteria</taxon>
        <taxon>Pseudomonadati</taxon>
        <taxon>Bacteroidota</taxon>
        <taxon>Sphingobacteriia</taxon>
        <taxon>Sphingobacteriales</taxon>
        <taxon>Sphingobacteriaceae</taxon>
        <taxon>Sphingobacterium</taxon>
    </lineage>
</organism>
<keyword evidence="2" id="KW-1185">Reference proteome</keyword>
<gene>
    <name evidence="1" type="ORF">SAMN05421877_107235</name>
</gene>
<dbReference type="EMBL" id="FNUT01000007">
    <property type="protein sequence ID" value="SEG41126.1"/>
    <property type="molecule type" value="Genomic_DNA"/>
</dbReference>
<name>A0A1H6A080_9SPHI</name>
<dbReference type="RefSeq" id="WP_103906660.1">
    <property type="nucleotide sequence ID" value="NZ_CP049246.1"/>
</dbReference>
<sequence>MFIYIQKIKNQKIFKKYELGKTNERLPEANNDIHVVLVTKVNFTFLAVGLYMRLENKWYYMDKGRPSDLVIENVNVWVENIGLHLTF</sequence>
<dbReference type="Proteomes" id="UP000236731">
    <property type="component" value="Unassembled WGS sequence"/>
</dbReference>
<reference evidence="2" key="1">
    <citation type="submission" date="2016-10" db="EMBL/GenBank/DDBJ databases">
        <authorList>
            <person name="Varghese N."/>
            <person name="Submissions S."/>
        </authorList>
    </citation>
    <scope>NUCLEOTIDE SEQUENCE [LARGE SCALE GENOMIC DNA]</scope>
    <source>
        <strain evidence="2">DSM 22361</strain>
    </source>
</reference>
<evidence type="ECO:0000313" key="1">
    <source>
        <dbReference type="EMBL" id="SEG41126.1"/>
    </source>
</evidence>
<proteinExistence type="predicted"/>
<dbReference type="OrthoDB" id="5678344at2"/>
<evidence type="ECO:0000313" key="2">
    <source>
        <dbReference type="Proteomes" id="UP000236731"/>
    </source>
</evidence>
<protein>
    <submittedName>
        <fullName evidence="1">Uncharacterized protein</fullName>
    </submittedName>
</protein>